<proteinExistence type="predicted"/>
<dbReference type="Pfam" id="PF06985">
    <property type="entry name" value="HET"/>
    <property type="match status" value="1"/>
</dbReference>
<accession>A0AAE0NQG9</accession>
<sequence>MTLEVFYAWHSARESGNKEAFCKTCGATPNLHELIAQQSKSSPCPPIPPDELPVPTAMPKIPRLCGYTTANSPPTNFDIVCLHGASDNTQLLHVDLETHNCNQCPEYEAISYAWGGEDSDTLRLWRGLRIIWVDAICINQNDVEERTAQVAEMARLYQQCRQVVAYLGPDLRRYFSRVWIIQELVLARQVTIPVGDLELCTDIATAASGPELSGLGWHKTGAPWIPLMYTSGMWEEDIYDILQATATSQASDPRDRDFGVLALLPVRGKYTATLRPDYSLSCHTEVLYNAAGLTAQQGYPSWVPNRATADQEWLYSTDTWSGDAFCDCLSRETPIVDMKGLPRARRGQQWDDGATVDGNTGASATNLTHIFRFPSVPVKVGANFRDMDIFEIRGPGNGMMRL</sequence>
<keyword evidence="3" id="KW-1185">Reference proteome</keyword>
<dbReference type="PANTHER" id="PTHR24148">
    <property type="entry name" value="ANKYRIN REPEAT DOMAIN-CONTAINING PROTEIN 39 HOMOLOG-RELATED"/>
    <property type="match status" value="1"/>
</dbReference>
<dbReference type="Proteomes" id="UP001285441">
    <property type="component" value="Unassembled WGS sequence"/>
</dbReference>
<protein>
    <recommendedName>
        <fullName evidence="1">Heterokaryon incompatibility domain-containing protein</fullName>
    </recommendedName>
</protein>
<comment type="caution">
    <text evidence="2">The sequence shown here is derived from an EMBL/GenBank/DDBJ whole genome shotgun (WGS) entry which is preliminary data.</text>
</comment>
<dbReference type="InterPro" id="IPR052895">
    <property type="entry name" value="HetReg/Transcr_Mod"/>
</dbReference>
<reference evidence="2" key="1">
    <citation type="journal article" date="2023" name="Mol. Phylogenet. Evol.">
        <title>Genome-scale phylogeny and comparative genomics of the fungal order Sordariales.</title>
        <authorList>
            <person name="Hensen N."/>
            <person name="Bonometti L."/>
            <person name="Westerberg I."/>
            <person name="Brannstrom I.O."/>
            <person name="Guillou S."/>
            <person name="Cros-Aarteil S."/>
            <person name="Calhoun S."/>
            <person name="Haridas S."/>
            <person name="Kuo A."/>
            <person name="Mondo S."/>
            <person name="Pangilinan J."/>
            <person name="Riley R."/>
            <person name="LaButti K."/>
            <person name="Andreopoulos B."/>
            <person name="Lipzen A."/>
            <person name="Chen C."/>
            <person name="Yan M."/>
            <person name="Daum C."/>
            <person name="Ng V."/>
            <person name="Clum A."/>
            <person name="Steindorff A."/>
            <person name="Ohm R.A."/>
            <person name="Martin F."/>
            <person name="Silar P."/>
            <person name="Natvig D.O."/>
            <person name="Lalanne C."/>
            <person name="Gautier V."/>
            <person name="Ament-Velasquez S.L."/>
            <person name="Kruys A."/>
            <person name="Hutchinson M.I."/>
            <person name="Powell A.J."/>
            <person name="Barry K."/>
            <person name="Miller A.N."/>
            <person name="Grigoriev I.V."/>
            <person name="Debuchy R."/>
            <person name="Gladieux P."/>
            <person name="Hiltunen Thoren M."/>
            <person name="Johannesson H."/>
        </authorList>
    </citation>
    <scope>NUCLEOTIDE SEQUENCE</scope>
    <source>
        <strain evidence="2">CBS 232.78</strain>
    </source>
</reference>
<dbReference type="AlphaFoldDB" id="A0AAE0NQG9"/>
<dbReference type="InterPro" id="IPR010730">
    <property type="entry name" value="HET"/>
</dbReference>
<gene>
    <name evidence="2" type="ORF">B0H63DRAFT_544325</name>
</gene>
<name>A0AAE0NQG9_9PEZI</name>
<evidence type="ECO:0000259" key="1">
    <source>
        <dbReference type="Pfam" id="PF06985"/>
    </source>
</evidence>
<organism evidence="2 3">
    <name type="scientific">Podospora didyma</name>
    <dbReference type="NCBI Taxonomy" id="330526"/>
    <lineage>
        <taxon>Eukaryota</taxon>
        <taxon>Fungi</taxon>
        <taxon>Dikarya</taxon>
        <taxon>Ascomycota</taxon>
        <taxon>Pezizomycotina</taxon>
        <taxon>Sordariomycetes</taxon>
        <taxon>Sordariomycetidae</taxon>
        <taxon>Sordariales</taxon>
        <taxon>Podosporaceae</taxon>
        <taxon>Podospora</taxon>
    </lineage>
</organism>
<dbReference type="PANTHER" id="PTHR24148:SF81">
    <property type="entry name" value="HETEROKARYON INCOMPATIBILITY DOMAIN-CONTAINING PROTEIN"/>
    <property type="match status" value="1"/>
</dbReference>
<reference evidence="2" key="2">
    <citation type="submission" date="2023-06" db="EMBL/GenBank/DDBJ databases">
        <authorList>
            <consortium name="Lawrence Berkeley National Laboratory"/>
            <person name="Haridas S."/>
            <person name="Hensen N."/>
            <person name="Bonometti L."/>
            <person name="Westerberg I."/>
            <person name="Brannstrom I.O."/>
            <person name="Guillou S."/>
            <person name="Cros-Aarteil S."/>
            <person name="Calhoun S."/>
            <person name="Kuo A."/>
            <person name="Mondo S."/>
            <person name="Pangilinan J."/>
            <person name="Riley R."/>
            <person name="LaButti K."/>
            <person name="Andreopoulos B."/>
            <person name="Lipzen A."/>
            <person name="Chen C."/>
            <person name="Yanf M."/>
            <person name="Daum C."/>
            <person name="Ng V."/>
            <person name="Clum A."/>
            <person name="Steindorff A."/>
            <person name="Ohm R."/>
            <person name="Martin F."/>
            <person name="Silar P."/>
            <person name="Natvig D."/>
            <person name="Lalanne C."/>
            <person name="Gautier V."/>
            <person name="Ament-velasquez S.L."/>
            <person name="Kruys A."/>
            <person name="Hutchinson M.I."/>
            <person name="Powell A.J."/>
            <person name="Barry K."/>
            <person name="Miller A.N."/>
            <person name="Grigoriev I.V."/>
            <person name="Debuchy R."/>
            <person name="Gladieux P."/>
            <person name="Thoren M.H."/>
            <person name="Johannesson H."/>
        </authorList>
    </citation>
    <scope>NUCLEOTIDE SEQUENCE</scope>
    <source>
        <strain evidence="2">CBS 232.78</strain>
    </source>
</reference>
<evidence type="ECO:0000313" key="2">
    <source>
        <dbReference type="EMBL" id="KAK3385848.1"/>
    </source>
</evidence>
<evidence type="ECO:0000313" key="3">
    <source>
        <dbReference type="Proteomes" id="UP001285441"/>
    </source>
</evidence>
<feature type="domain" description="Heterokaryon incompatibility" evidence="1">
    <location>
        <begin position="124"/>
        <end position="170"/>
    </location>
</feature>
<dbReference type="EMBL" id="JAULSW010000004">
    <property type="protein sequence ID" value="KAK3385848.1"/>
    <property type="molecule type" value="Genomic_DNA"/>
</dbReference>